<evidence type="ECO:0000313" key="2">
    <source>
        <dbReference type="Proteomes" id="UP000282289"/>
    </source>
</evidence>
<dbReference type="AlphaFoldDB" id="A0A7Z6U3K9"/>
<dbReference type="Proteomes" id="UP000282289">
    <property type="component" value="Unassembled WGS sequence"/>
</dbReference>
<comment type="caution">
    <text evidence="1">The sequence shown here is derived from an EMBL/GenBank/DDBJ whole genome shotgun (WGS) entry which is preliminary data.</text>
</comment>
<reference evidence="1 2" key="1">
    <citation type="submission" date="2018-08" db="EMBL/GenBank/DDBJ databases">
        <title>Recombination of ecologically and evolutionarily significant loci maintains genetic cohesion in the Pseudomonas syringae species complex.</title>
        <authorList>
            <person name="Dillon M."/>
            <person name="Thakur S."/>
            <person name="Almeida R.N.D."/>
            <person name="Weir B.S."/>
            <person name="Guttman D.S."/>
        </authorList>
    </citation>
    <scope>NUCLEOTIDE SEQUENCE [LARGE SCALE GENOMIC DNA]</scope>
    <source>
        <strain evidence="1 2">ICMP 19589</strain>
    </source>
</reference>
<organism evidence="1 2">
    <name type="scientific">Pseudomonas syringae pv. actinidiae</name>
    <dbReference type="NCBI Taxonomy" id="103796"/>
    <lineage>
        <taxon>Bacteria</taxon>
        <taxon>Pseudomonadati</taxon>
        <taxon>Pseudomonadota</taxon>
        <taxon>Gammaproteobacteria</taxon>
        <taxon>Pseudomonadales</taxon>
        <taxon>Pseudomonadaceae</taxon>
        <taxon>Pseudomonas</taxon>
        <taxon>Pseudomonas syringae</taxon>
    </lineage>
</organism>
<proteinExistence type="predicted"/>
<dbReference type="EMBL" id="RBQT01000146">
    <property type="protein sequence ID" value="RMP75858.1"/>
    <property type="molecule type" value="Genomic_DNA"/>
</dbReference>
<sequence>MTGKGRISSRVLRVFSMRLTATPAGSPAECMRFVTLCVTSLRSSTMSCCVCRRSPYVLLDHGGTGDAERHELRSNAERWYESHTHIGF</sequence>
<name>A0A7Z6U3K9_PSESF</name>
<gene>
    <name evidence="1" type="ORF">ALQ15_05075</name>
</gene>
<accession>A0A7Z6U3K9</accession>
<evidence type="ECO:0000313" key="1">
    <source>
        <dbReference type="EMBL" id="RMP75858.1"/>
    </source>
</evidence>
<protein>
    <submittedName>
        <fullName evidence="1">Uncharacterized protein</fullName>
    </submittedName>
</protein>